<feature type="transmembrane region" description="Helical" evidence="6">
    <location>
        <begin position="53"/>
        <end position="74"/>
    </location>
</feature>
<dbReference type="PANTHER" id="PTHR33048:SF96">
    <property type="entry name" value="INTEGRAL MEMBRANE PROTEIN"/>
    <property type="match status" value="1"/>
</dbReference>
<feature type="transmembrane region" description="Helical" evidence="6">
    <location>
        <begin position="201"/>
        <end position="225"/>
    </location>
</feature>
<evidence type="ECO:0000313" key="8">
    <source>
        <dbReference type="EMBL" id="KAL2829357.1"/>
    </source>
</evidence>
<evidence type="ECO:0000256" key="3">
    <source>
        <dbReference type="ARBA" id="ARBA00022989"/>
    </source>
</evidence>
<reference evidence="8 9" key="1">
    <citation type="submission" date="2024-07" db="EMBL/GenBank/DDBJ databases">
        <title>Section-level genome sequencing and comparative genomics of Aspergillus sections Usti and Cavernicolus.</title>
        <authorList>
            <consortium name="Lawrence Berkeley National Laboratory"/>
            <person name="Nybo J.L."/>
            <person name="Vesth T.C."/>
            <person name="Theobald S."/>
            <person name="Frisvad J.C."/>
            <person name="Larsen T.O."/>
            <person name="Kjaerboelling I."/>
            <person name="Rothschild-Mancinelli K."/>
            <person name="Lyhne E.K."/>
            <person name="Kogle M.E."/>
            <person name="Barry K."/>
            <person name="Clum A."/>
            <person name="Na H."/>
            <person name="Ledsgaard L."/>
            <person name="Lin J."/>
            <person name="Lipzen A."/>
            <person name="Kuo A."/>
            <person name="Riley R."/>
            <person name="Mondo S."/>
            <person name="Labutti K."/>
            <person name="Haridas S."/>
            <person name="Pangalinan J."/>
            <person name="Salamov A.A."/>
            <person name="Simmons B.A."/>
            <person name="Magnuson J.K."/>
            <person name="Chen J."/>
            <person name="Drula E."/>
            <person name="Henrissat B."/>
            <person name="Wiebenga A."/>
            <person name="Lubbers R.J."/>
            <person name="Gomes A.C."/>
            <person name="Makela M.R."/>
            <person name="Stajich J."/>
            <person name="Grigoriev I.V."/>
            <person name="Mortensen U.H."/>
            <person name="De Vries R.P."/>
            <person name="Baker S.E."/>
            <person name="Andersen M.R."/>
        </authorList>
    </citation>
    <scope>NUCLEOTIDE SEQUENCE [LARGE SCALE GENOMIC DNA]</scope>
    <source>
        <strain evidence="8 9">CBS 123904</strain>
    </source>
</reference>
<keyword evidence="3 6" id="KW-1133">Transmembrane helix</keyword>
<evidence type="ECO:0000313" key="9">
    <source>
        <dbReference type="Proteomes" id="UP001610446"/>
    </source>
</evidence>
<comment type="similarity">
    <text evidence="5">Belongs to the SAT4 family.</text>
</comment>
<dbReference type="Proteomes" id="UP001610446">
    <property type="component" value="Unassembled WGS sequence"/>
</dbReference>
<comment type="caution">
    <text evidence="8">The sequence shown here is derived from an EMBL/GenBank/DDBJ whole genome shotgun (WGS) entry which is preliminary data.</text>
</comment>
<gene>
    <name evidence="8" type="ORF">BJY01DRAFT_255027</name>
</gene>
<evidence type="ECO:0000256" key="1">
    <source>
        <dbReference type="ARBA" id="ARBA00004141"/>
    </source>
</evidence>
<feature type="domain" description="Rhodopsin" evidence="7">
    <location>
        <begin position="49"/>
        <end position="231"/>
    </location>
</feature>
<dbReference type="InterPro" id="IPR049326">
    <property type="entry name" value="Rhodopsin_dom_fungi"/>
</dbReference>
<dbReference type="PANTHER" id="PTHR33048">
    <property type="entry name" value="PTH11-LIKE INTEGRAL MEMBRANE PROTEIN (AFU_ORTHOLOGUE AFUA_5G11245)"/>
    <property type="match status" value="1"/>
</dbReference>
<comment type="subcellular location">
    <subcellularLocation>
        <location evidence="1">Membrane</location>
        <topology evidence="1">Multi-pass membrane protein</topology>
    </subcellularLocation>
</comment>
<proteinExistence type="inferred from homology"/>
<keyword evidence="4 6" id="KW-0472">Membrane</keyword>
<evidence type="ECO:0000256" key="2">
    <source>
        <dbReference type="ARBA" id="ARBA00022692"/>
    </source>
</evidence>
<protein>
    <recommendedName>
        <fullName evidence="7">Rhodopsin domain-containing protein</fullName>
    </recommendedName>
</protein>
<dbReference type="EMBL" id="JBFXLU010000334">
    <property type="protein sequence ID" value="KAL2829357.1"/>
    <property type="molecule type" value="Genomic_DNA"/>
</dbReference>
<evidence type="ECO:0000256" key="6">
    <source>
        <dbReference type="SAM" id="Phobius"/>
    </source>
</evidence>
<evidence type="ECO:0000259" key="7">
    <source>
        <dbReference type="Pfam" id="PF20684"/>
    </source>
</evidence>
<dbReference type="Pfam" id="PF20684">
    <property type="entry name" value="Fung_rhodopsin"/>
    <property type="match status" value="1"/>
</dbReference>
<feature type="transmembrane region" description="Helical" evidence="6">
    <location>
        <begin position="129"/>
        <end position="155"/>
    </location>
</feature>
<dbReference type="InterPro" id="IPR052337">
    <property type="entry name" value="SAT4-like"/>
</dbReference>
<feature type="transmembrane region" description="Helical" evidence="6">
    <location>
        <begin position="9"/>
        <end position="33"/>
    </location>
</feature>
<evidence type="ECO:0000256" key="5">
    <source>
        <dbReference type="ARBA" id="ARBA00038359"/>
    </source>
</evidence>
<feature type="transmembrane region" description="Helical" evidence="6">
    <location>
        <begin position="167"/>
        <end position="189"/>
    </location>
</feature>
<keyword evidence="9" id="KW-1185">Reference proteome</keyword>
<accession>A0ABR4INK5</accession>
<keyword evidence="2 6" id="KW-0812">Transmembrane</keyword>
<feature type="transmembrane region" description="Helical" evidence="6">
    <location>
        <begin position="86"/>
        <end position="109"/>
    </location>
</feature>
<sequence>MPLNATSKAIVIVASVSLSVPILVVILRCYVRLCVVKRFGNDDWFMGAALYGFIAQPAFIVTCILAKTSIAIALLRVTILRAEAWFLRIIIAISTAVGVLFFFVCIFQCQPVQKIWDLDLNGECLNRGVFVGIAYLYSVVAAITDLIIGLFPTFMFRSLQVDKRTKIGIIFVMGLGSIAGIVVIARIPYLPKYKQIHSLDSTAGIVILSAVETGIGISAGSMPALMPLFRRLYALSSPTLGRNYAPESIRLTGNMHFGRPRPPSPIGSHDSRQHIIRCVENGKVDTGPNLELP</sequence>
<name>A0ABR4INK5_9EURO</name>
<evidence type="ECO:0000256" key="4">
    <source>
        <dbReference type="ARBA" id="ARBA00023136"/>
    </source>
</evidence>
<organism evidence="8 9">
    <name type="scientific">Aspergillus pseudoustus</name>
    <dbReference type="NCBI Taxonomy" id="1810923"/>
    <lineage>
        <taxon>Eukaryota</taxon>
        <taxon>Fungi</taxon>
        <taxon>Dikarya</taxon>
        <taxon>Ascomycota</taxon>
        <taxon>Pezizomycotina</taxon>
        <taxon>Eurotiomycetes</taxon>
        <taxon>Eurotiomycetidae</taxon>
        <taxon>Eurotiales</taxon>
        <taxon>Aspergillaceae</taxon>
        <taxon>Aspergillus</taxon>
        <taxon>Aspergillus subgen. Nidulantes</taxon>
    </lineage>
</organism>